<dbReference type="EMBL" id="BEXB01000064">
    <property type="protein sequence ID" value="GAY78835.1"/>
    <property type="molecule type" value="Genomic_DNA"/>
</dbReference>
<reference evidence="1 2" key="1">
    <citation type="submission" date="2017-11" db="EMBL/GenBank/DDBJ databases">
        <title>Draft Genome Sequence of Sporolactobacillus inulinus NBRC 111894 Isolated from Koso, a Japanese Sugar-Vegetable Fermented Beverage.</title>
        <authorList>
            <person name="Chiou T.Y."/>
            <person name="Oshima K."/>
            <person name="Suda W."/>
            <person name="Hattori M."/>
            <person name="Takahashi T."/>
        </authorList>
    </citation>
    <scope>NUCLEOTIDE SEQUENCE [LARGE SCALE GENOMIC DNA]</scope>
    <source>
        <strain evidence="1 2">NBRC111894</strain>
    </source>
</reference>
<dbReference type="InterPro" id="IPR004704">
    <property type="entry name" value="PTS_IID_man"/>
</dbReference>
<sequence length="106" mass="12898">MSKLTNVSKEEEKMLRKTFWRAFTLFTAVTPAKQGASGFCYSMMPFIDHFYKMRKRRKRRWFAIWLTSTQRYRCRPLLWASPLQWKKRTARIKTLTQIQLTRSNQV</sequence>
<dbReference type="AlphaFoldDB" id="A0A4Y1ZIC6"/>
<evidence type="ECO:0000313" key="1">
    <source>
        <dbReference type="EMBL" id="GAY78835.1"/>
    </source>
</evidence>
<organism evidence="1 2">
    <name type="scientific">Sporolactobacillus inulinus</name>
    <dbReference type="NCBI Taxonomy" id="2078"/>
    <lineage>
        <taxon>Bacteria</taxon>
        <taxon>Bacillati</taxon>
        <taxon>Bacillota</taxon>
        <taxon>Bacilli</taxon>
        <taxon>Bacillales</taxon>
        <taxon>Sporolactobacillaceae</taxon>
        <taxon>Sporolactobacillus</taxon>
    </lineage>
</organism>
<evidence type="ECO:0000313" key="2">
    <source>
        <dbReference type="Proteomes" id="UP000319716"/>
    </source>
</evidence>
<gene>
    <name evidence="1" type="ORF">NBRC111894_4389</name>
</gene>
<dbReference type="Pfam" id="PF03613">
    <property type="entry name" value="EIID-AGA"/>
    <property type="match status" value="1"/>
</dbReference>
<dbReference type="Proteomes" id="UP000319716">
    <property type="component" value="Unassembled WGS sequence"/>
</dbReference>
<protein>
    <submittedName>
        <fullName evidence="1">PTS system, mannose-specific IID component</fullName>
    </submittedName>
</protein>
<accession>A0A4Y1ZIC6</accession>
<comment type="caution">
    <text evidence="1">The sequence shown here is derived from an EMBL/GenBank/DDBJ whole genome shotgun (WGS) entry which is preliminary data.</text>
</comment>
<dbReference type="GO" id="GO:0009401">
    <property type="term" value="P:phosphoenolpyruvate-dependent sugar phosphotransferase system"/>
    <property type="evidence" value="ECO:0007669"/>
    <property type="project" value="InterPro"/>
</dbReference>
<name>A0A4Y1ZIC6_9BACL</name>
<proteinExistence type="predicted"/>
<dbReference type="GO" id="GO:0016020">
    <property type="term" value="C:membrane"/>
    <property type="evidence" value="ECO:0007669"/>
    <property type="project" value="InterPro"/>
</dbReference>